<dbReference type="NCBIfam" id="TIGR04555">
    <property type="entry name" value="sulfite_DH_soxC"/>
    <property type="match status" value="1"/>
</dbReference>
<dbReference type="FunFam" id="3.90.420.10:FF:000006">
    <property type="entry name" value="Sulfur dehydrogenase subunit SoxC"/>
    <property type="match status" value="1"/>
</dbReference>
<evidence type="ECO:0000256" key="1">
    <source>
        <dbReference type="ARBA" id="ARBA00001924"/>
    </source>
</evidence>
<dbReference type="GO" id="GO:0030151">
    <property type="term" value="F:molybdenum ion binding"/>
    <property type="evidence" value="ECO:0007669"/>
    <property type="project" value="InterPro"/>
</dbReference>
<dbReference type="STRING" id="1760988.SAMN02949497_1171"/>
<dbReference type="EMBL" id="FXAM01000001">
    <property type="protein sequence ID" value="SMF93877.1"/>
    <property type="molecule type" value="Genomic_DNA"/>
</dbReference>
<evidence type="ECO:0000259" key="5">
    <source>
        <dbReference type="Pfam" id="PF00174"/>
    </source>
</evidence>
<dbReference type="AlphaFoldDB" id="A0A1Y6CUA1"/>
<dbReference type="InterPro" id="IPR005066">
    <property type="entry name" value="MoCF_OxRdtse_dimer"/>
</dbReference>
<gene>
    <name evidence="7" type="ORF">SAMN02949497_1171</name>
</gene>
<sequence length="421" mass="46216">MPYSHPPDPDIPVAGGGLLDRRLFLRHSLGTGLALAGFEAMADAEPPPWMKTPGASFTNYGHPSPFEKDAIRWISANPGAPGNGISWTPLHKLEGIVTPNGLHFERHHNGVPRIDPDQHRLLIHGLVKNPLSFGVDDLLRYPLVSRLCFVECGGNSNAGWHAEPIQTPAGYFHGLASCSEWTGVPLATLLNETGLLPQARWLIAEGADADALNMSIPVEKALDDALVALYQNGERLRPENGYPMRIILPGWEAVLNVKWLRRLQAAQEPAMARNETAQYTEPQPSGIARQFSFIMEAKSFITHPSPGHRLRGPGLYQISGLAWSGRGKIKRVEVSADGGKSWAEAALQEPVLAQCFTRFRLPWRWNGQPLVLKSRAVDETGYVQPERSVLIDARGHNGYFHYNAIVAWAVAADGSLSHVYA</sequence>
<dbReference type="GO" id="GO:0008482">
    <property type="term" value="F:sulfite oxidase activity"/>
    <property type="evidence" value="ECO:0007669"/>
    <property type="project" value="TreeGrafter"/>
</dbReference>
<name>A0A1Y6CUA1_9GAMM</name>
<dbReference type="SUPFAM" id="SSF56524">
    <property type="entry name" value="Oxidoreductase molybdopterin-binding domain"/>
    <property type="match status" value="1"/>
</dbReference>
<evidence type="ECO:0000313" key="7">
    <source>
        <dbReference type="EMBL" id="SMF93877.1"/>
    </source>
</evidence>
<dbReference type="PANTHER" id="PTHR19372">
    <property type="entry name" value="SULFITE REDUCTASE"/>
    <property type="match status" value="1"/>
</dbReference>
<evidence type="ECO:0000256" key="3">
    <source>
        <dbReference type="ARBA" id="ARBA00022723"/>
    </source>
</evidence>
<dbReference type="InterPro" id="IPR036374">
    <property type="entry name" value="OxRdtase_Mopterin-bd_sf"/>
</dbReference>
<comment type="cofactor">
    <cofactor evidence="1">
        <name>Mo-molybdopterin</name>
        <dbReference type="ChEBI" id="CHEBI:71302"/>
    </cofactor>
</comment>
<feature type="domain" description="Oxidoreductase molybdopterin-binding" evidence="5">
    <location>
        <begin position="108"/>
        <end position="270"/>
    </location>
</feature>
<dbReference type="PRINTS" id="PR00407">
    <property type="entry name" value="EUMOPTERIN"/>
</dbReference>
<feature type="domain" description="Moybdenum cofactor oxidoreductase dimerisation" evidence="6">
    <location>
        <begin position="295"/>
        <end position="400"/>
    </location>
</feature>
<dbReference type="Pfam" id="PF03404">
    <property type="entry name" value="Mo-co_dimer"/>
    <property type="match status" value="1"/>
</dbReference>
<dbReference type="FunFam" id="2.60.40.650:FF:000004">
    <property type="entry name" value="Sulfite oxidase, putative"/>
    <property type="match status" value="1"/>
</dbReference>
<organism evidence="7 8">
    <name type="scientific">Methylomagnum ishizawai</name>
    <dbReference type="NCBI Taxonomy" id="1760988"/>
    <lineage>
        <taxon>Bacteria</taxon>
        <taxon>Pseudomonadati</taxon>
        <taxon>Pseudomonadota</taxon>
        <taxon>Gammaproteobacteria</taxon>
        <taxon>Methylococcales</taxon>
        <taxon>Methylococcaceae</taxon>
        <taxon>Methylomagnum</taxon>
    </lineage>
</organism>
<keyword evidence="8" id="KW-1185">Reference proteome</keyword>
<dbReference type="GO" id="GO:0020037">
    <property type="term" value="F:heme binding"/>
    <property type="evidence" value="ECO:0007669"/>
    <property type="project" value="TreeGrafter"/>
</dbReference>
<dbReference type="Gene3D" id="3.90.420.10">
    <property type="entry name" value="Oxidoreductase, molybdopterin-binding domain"/>
    <property type="match status" value="1"/>
</dbReference>
<proteinExistence type="predicted"/>
<keyword evidence="2" id="KW-0500">Molybdenum</keyword>
<evidence type="ECO:0000259" key="6">
    <source>
        <dbReference type="Pfam" id="PF03404"/>
    </source>
</evidence>
<keyword evidence="4" id="KW-0560">Oxidoreductase</keyword>
<dbReference type="Proteomes" id="UP000192923">
    <property type="component" value="Unassembled WGS sequence"/>
</dbReference>
<dbReference type="OrthoDB" id="9795587at2"/>
<dbReference type="InterPro" id="IPR008335">
    <property type="entry name" value="Mopterin_OxRdtase_euk"/>
</dbReference>
<evidence type="ECO:0000256" key="2">
    <source>
        <dbReference type="ARBA" id="ARBA00022505"/>
    </source>
</evidence>
<dbReference type="InterPro" id="IPR030835">
    <property type="entry name" value="Sulfite_DH_SoxC"/>
</dbReference>
<dbReference type="SUPFAM" id="SSF81296">
    <property type="entry name" value="E set domains"/>
    <property type="match status" value="1"/>
</dbReference>
<dbReference type="GO" id="GO:0006790">
    <property type="term" value="P:sulfur compound metabolic process"/>
    <property type="evidence" value="ECO:0007669"/>
    <property type="project" value="TreeGrafter"/>
</dbReference>
<dbReference type="Pfam" id="PF00174">
    <property type="entry name" value="Oxidored_molyb"/>
    <property type="match status" value="1"/>
</dbReference>
<evidence type="ECO:0000256" key="4">
    <source>
        <dbReference type="ARBA" id="ARBA00023002"/>
    </source>
</evidence>
<keyword evidence="3" id="KW-0479">Metal-binding</keyword>
<dbReference type="GO" id="GO:0043546">
    <property type="term" value="F:molybdopterin cofactor binding"/>
    <property type="evidence" value="ECO:0007669"/>
    <property type="project" value="TreeGrafter"/>
</dbReference>
<protein>
    <submittedName>
        <fullName evidence="7">Sulfane dehydrogenase subunit SoxC</fullName>
    </submittedName>
</protein>
<dbReference type="PANTHER" id="PTHR19372:SF7">
    <property type="entry name" value="SULFITE OXIDASE, MITOCHONDRIAL"/>
    <property type="match status" value="1"/>
</dbReference>
<reference evidence="7 8" key="1">
    <citation type="submission" date="2016-12" db="EMBL/GenBank/DDBJ databases">
        <authorList>
            <person name="Song W.-J."/>
            <person name="Kurnit D.M."/>
        </authorList>
    </citation>
    <scope>NUCLEOTIDE SEQUENCE [LARGE SCALE GENOMIC DNA]</scope>
    <source>
        <strain evidence="7 8">175</strain>
    </source>
</reference>
<dbReference type="Gene3D" id="2.60.40.650">
    <property type="match status" value="1"/>
</dbReference>
<dbReference type="InterPro" id="IPR000572">
    <property type="entry name" value="OxRdtase_Mopterin-bd_dom"/>
</dbReference>
<accession>A0A1Y6CUA1</accession>
<dbReference type="InterPro" id="IPR014756">
    <property type="entry name" value="Ig_E-set"/>
</dbReference>
<evidence type="ECO:0000313" key="8">
    <source>
        <dbReference type="Proteomes" id="UP000192923"/>
    </source>
</evidence>